<evidence type="ECO:0000313" key="2">
    <source>
        <dbReference type="EMBL" id="RFS24573.1"/>
    </source>
</evidence>
<evidence type="ECO:0000256" key="1">
    <source>
        <dbReference type="SAM" id="Phobius"/>
    </source>
</evidence>
<name>A0A3E1YDL6_9BACT</name>
<keyword evidence="3" id="KW-1185">Reference proteome</keyword>
<feature type="transmembrane region" description="Helical" evidence="1">
    <location>
        <begin position="42"/>
        <end position="61"/>
    </location>
</feature>
<proteinExistence type="predicted"/>
<gene>
    <name evidence="2" type="ORF">DVR12_05040</name>
</gene>
<protein>
    <submittedName>
        <fullName evidence="2">Uncharacterized protein</fullName>
    </submittedName>
</protein>
<keyword evidence="1" id="KW-0472">Membrane</keyword>
<sequence length="134" mass="15791">MENGKYRNNEDGVLISSKFSGMFFKRNALKNRNILYKHHFKFLFAVAITFLLLGVFFKLFLQVTFTITMQLGFISVFTKIVRDIGLICPVLQNNNAFAEVLQQKPHEYAYNWNEFHAANLIHFKQNHKEKMPEQ</sequence>
<dbReference type="AlphaFoldDB" id="A0A3E1YDL6"/>
<evidence type="ECO:0000313" key="3">
    <source>
        <dbReference type="Proteomes" id="UP000260644"/>
    </source>
</evidence>
<keyword evidence="1" id="KW-0812">Transmembrane</keyword>
<comment type="caution">
    <text evidence="2">The sequence shown here is derived from an EMBL/GenBank/DDBJ whole genome shotgun (WGS) entry which is preliminary data.</text>
</comment>
<keyword evidence="1" id="KW-1133">Transmembrane helix</keyword>
<accession>A0A3E1YDL6</accession>
<organism evidence="2 3">
    <name type="scientific">Chitinophaga silvatica</name>
    <dbReference type="NCBI Taxonomy" id="2282649"/>
    <lineage>
        <taxon>Bacteria</taxon>
        <taxon>Pseudomonadati</taxon>
        <taxon>Bacteroidota</taxon>
        <taxon>Chitinophagia</taxon>
        <taxon>Chitinophagales</taxon>
        <taxon>Chitinophagaceae</taxon>
        <taxon>Chitinophaga</taxon>
    </lineage>
</organism>
<dbReference type="Proteomes" id="UP000260644">
    <property type="component" value="Unassembled WGS sequence"/>
</dbReference>
<dbReference type="EMBL" id="QPMM01000002">
    <property type="protein sequence ID" value="RFS24573.1"/>
    <property type="molecule type" value="Genomic_DNA"/>
</dbReference>
<reference evidence="2 3" key="1">
    <citation type="submission" date="2018-07" db="EMBL/GenBank/DDBJ databases">
        <title>Chitinophaga K2CV101002-2 sp. nov., isolated from a monsoon evergreen broad-leaved forest soil.</title>
        <authorList>
            <person name="Lv Y."/>
        </authorList>
    </citation>
    <scope>NUCLEOTIDE SEQUENCE [LARGE SCALE GENOMIC DNA]</scope>
    <source>
        <strain evidence="2 3">GDMCC 1.1288</strain>
    </source>
</reference>